<evidence type="ECO:0000313" key="5">
    <source>
        <dbReference type="Proteomes" id="UP001491088"/>
    </source>
</evidence>
<reference evidence="4 5" key="1">
    <citation type="submission" date="2024-03" db="EMBL/GenBank/DDBJ databases">
        <authorList>
            <person name="Cao K."/>
        </authorList>
    </citation>
    <scope>NUCLEOTIDE SEQUENCE [LARGE SCALE GENOMIC DNA]</scope>
    <source>
        <strain evidence="4 5">MCCC 1K00696</strain>
    </source>
</reference>
<evidence type="ECO:0000259" key="3">
    <source>
        <dbReference type="Pfam" id="PF06580"/>
    </source>
</evidence>
<dbReference type="EMBL" id="CP150496">
    <property type="protein sequence ID" value="WYW54585.1"/>
    <property type="molecule type" value="Genomic_DNA"/>
</dbReference>
<dbReference type="InterPro" id="IPR010559">
    <property type="entry name" value="Sig_transdc_His_kin_internal"/>
</dbReference>
<dbReference type="PROSITE" id="PS50005">
    <property type="entry name" value="TPR"/>
    <property type="match status" value="2"/>
</dbReference>
<keyword evidence="2" id="KW-0472">Membrane</keyword>
<keyword evidence="2" id="KW-1133">Transmembrane helix</keyword>
<dbReference type="InterPro" id="IPR011990">
    <property type="entry name" value="TPR-like_helical_dom_sf"/>
</dbReference>
<dbReference type="RefSeq" id="WP_340931661.1">
    <property type="nucleotide sequence ID" value="NZ_CP150496.1"/>
</dbReference>
<feature type="repeat" description="TPR" evidence="1">
    <location>
        <begin position="198"/>
        <end position="231"/>
    </location>
</feature>
<sequence length="638" mass="73351">MKSKILLILFYLLSNVLFSQKNDLKSKLTYLIFNKPTSISAIDSIFKGNEKNKKILEEIIATSKENNYLEGLFYGKSTLGKYYRDISLFNEALIQYNEALKISKELNSLENEITTLNNIGSVYRRQDEIINGLNYHKEALDKGLSVENPSIEIQKLISISENGIGNIYNSLKQYNLALKEFEKSIVIHQKLNYKLGLAINHKTIGTAHEDLGNLDEALKSFKKSLDYNNQIDSKIGKIICGYSIANVLTKKGNHQKALETVSAVLPLAIEENDKFYLSNTYNTLGLSYGYLGNYDEAKKYLLTALEIAKKHKIQTIVVKANENLAFLYNKTGNYKEAYSHYKVAKEEDFKTFNARNLIYVRDLITEYNKERAENQIKDLAKKNQIAHLKVTRNRNLLIFSISILLFIVVTLFYRGQQKELKTEKKILSLKQDALRMQMNPHFMFNALNSIKLYIIENNQKKATSYLNKFSKLMRKILEASSIQETSLAEELETMKLYMSIENIRFSNEIDFHIKNDDAVNLNAIKIPPLVLQPFLENSLWHGLSTKKENKKMSITLEKVSNEYIKIEIEDNGIGRKAAAKIKAKKSIQRKSIGIELTKDRLETFAKPLKNNFELTYKDVVNENNKTCGTKVILMFPLF</sequence>
<dbReference type="InterPro" id="IPR036890">
    <property type="entry name" value="HATPase_C_sf"/>
</dbReference>
<dbReference type="Proteomes" id="UP001491088">
    <property type="component" value="Chromosome"/>
</dbReference>
<proteinExistence type="predicted"/>
<feature type="domain" description="Signal transduction histidine kinase internal region" evidence="3">
    <location>
        <begin position="431"/>
        <end position="508"/>
    </location>
</feature>
<dbReference type="InterPro" id="IPR050640">
    <property type="entry name" value="Bact_2-comp_sensor_kinase"/>
</dbReference>
<feature type="transmembrane region" description="Helical" evidence="2">
    <location>
        <begin position="396"/>
        <end position="415"/>
    </location>
</feature>
<feature type="repeat" description="TPR" evidence="1">
    <location>
        <begin position="278"/>
        <end position="311"/>
    </location>
</feature>
<name>A0ABZ2TN67_9FLAO</name>
<dbReference type="PANTHER" id="PTHR34220">
    <property type="entry name" value="SENSOR HISTIDINE KINASE YPDA"/>
    <property type="match status" value="1"/>
</dbReference>
<organism evidence="4 5">
    <name type="scientific">Polaribacter marinaquae</name>
    <dbReference type="NCBI Taxonomy" id="1642819"/>
    <lineage>
        <taxon>Bacteria</taxon>
        <taxon>Pseudomonadati</taxon>
        <taxon>Bacteroidota</taxon>
        <taxon>Flavobacteriia</taxon>
        <taxon>Flavobacteriales</taxon>
        <taxon>Flavobacteriaceae</taxon>
    </lineage>
</organism>
<dbReference type="SUPFAM" id="SSF55874">
    <property type="entry name" value="ATPase domain of HSP90 chaperone/DNA topoisomerase II/histidine kinase"/>
    <property type="match status" value="1"/>
</dbReference>
<evidence type="ECO:0000256" key="1">
    <source>
        <dbReference type="PROSITE-ProRule" id="PRU00339"/>
    </source>
</evidence>
<dbReference type="SMART" id="SM00028">
    <property type="entry name" value="TPR"/>
    <property type="match status" value="7"/>
</dbReference>
<accession>A0ABZ2TN67</accession>
<protein>
    <submittedName>
        <fullName evidence="4">Tetratricopeptide repeat protein</fullName>
    </submittedName>
</protein>
<dbReference type="PANTHER" id="PTHR34220:SF7">
    <property type="entry name" value="SENSOR HISTIDINE KINASE YPDA"/>
    <property type="match status" value="1"/>
</dbReference>
<dbReference type="Pfam" id="PF06580">
    <property type="entry name" value="His_kinase"/>
    <property type="match status" value="1"/>
</dbReference>
<keyword evidence="2" id="KW-0812">Transmembrane</keyword>
<keyword evidence="1" id="KW-0802">TPR repeat</keyword>
<gene>
    <name evidence="4" type="ORF">WG950_08600</name>
</gene>
<keyword evidence="5" id="KW-1185">Reference proteome</keyword>
<dbReference type="SUPFAM" id="SSF48452">
    <property type="entry name" value="TPR-like"/>
    <property type="match status" value="2"/>
</dbReference>
<dbReference type="Pfam" id="PF13424">
    <property type="entry name" value="TPR_12"/>
    <property type="match status" value="2"/>
</dbReference>
<evidence type="ECO:0000256" key="2">
    <source>
        <dbReference type="SAM" id="Phobius"/>
    </source>
</evidence>
<dbReference type="InterPro" id="IPR019734">
    <property type="entry name" value="TPR_rpt"/>
</dbReference>
<dbReference type="Gene3D" id="3.30.565.10">
    <property type="entry name" value="Histidine kinase-like ATPase, C-terminal domain"/>
    <property type="match status" value="1"/>
</dbReference>
<evidence type="ECO:0000313" key="4">
    <source>
        <dbReference type="EMBL" id="WYW54585.1"/>
    </source>
</evidence>
<dbReference type="Gene3D" id="1.25.40.10">
    <property type="entry name" value="Tetratricopeptide repeat domain"/>
    <property type="match status" value="2"/>
</dbReference>